<evidence type="ECO:0000256" key="1">
    <source>
        <dbReference type="SAM" id="MobiDB-lite"/>
    </source>
</evidence>
<reference evidence="3 4" key="1">
    <citation type="submission" date="2019-08" db="EMBL/GenBank/DDBJ databases">
        <authorList>
            <person name="Dhanesh K."/>
            <person name="Kumar G."/>
            <person name="Sasikala C."/>
            <person name="Venkata Ramana C."/>
        </authorList>
    </citation>
    <scope>NUCLEOTIDE SEQUENCE [LARGE SCALE GENOMIC DNA]</scope>
    <source>
        <strain evidence="3 4">JC645</strain>
    </source>
</reference>
<feature type="compositionally biased region" description="Basic and acidic residues" evidence="1">
    <location>
        <begin position="91"/>
        <end position="112"/>
    </location>
</feature>
<dbReference type="InterPro" id="IPR014710">
    <property type="entry name" value="RmlC-like_jellyroll"/>
</dbReference>
<keyword evidence="4" id="KW-1185">Reference proteome</keyword>
<protein>
    <submittedName>
        <fullName evidence="3">Crp/Fnr family transcriptional regulator</fullName>
    </submittedName>
</protein>
<dbReference type="InterPro" id="IPR000595">
    <property type="entry name" value="cNMP-bd_dom"/>
</dbReference>
<proteinExistence type="predicted"/>
<dbReference type="AlphaFoldDB" id="A0A5M6DI00"/>
<name>A0A5M6DI00_9BACT</name>
<dbReference type="PROSITE" id="PS50042">
    <property type="entry name" value="CNMP_BINDING_3"/>
    <property type="match status" value="1"/>
</dbReference>
<gene>
    <name evidence="3" type="ORF">FYK55_01300</name>
</gene>
<sequence length="274" mass="29996">MTRYPLSEKPGILASEATVPGRGQTLSQIGEGFNRSGNAVRWRRWPKMAARELAWHSLCPTALEIVPVYSPSLRQGRGCEQACDHAGGARRRAEERRREPTPEDQATGDREPTTSPTESMIDEALAAVGLTANLDAPSADAIRTLASFVAWPEQEILFREGEVHRRLYWVHLGRIRLEMSGAHAGSKAILTVGPGDILAWSTLLGDGRMTTSAVPMTATTLLAFDAESLRQLCESNHDVGYRVMTTVAASISKRLLATRLQLLDLFHHPPGAPR</sequence>
<organism evidence="3 4">
    <name type="scientific">Roseiconus nitratireducens</name>
    <dbReference type="NCBI Taxonomy" id="2605748"/>
    <lineage>
        <taxon>Bacteria</taxon>
        <taxon>Pseudomonadati</taxon>
        <taxon>Planctomycetota</taxon>
        <taxon>Planctomycetia</taxon>
        <taxon>Pirellulales</taxon>
        <taxon>Pirellulaceae</taxon>
        <taxon>Roseiconus</taxon>
    </lineage>
</organism>
<evidence type="ECO:0000313" key="4">
    <source>
        <dbReference type="Proteomes" id="UP000324479"/>
    </source>
</evidence>
<feature type="domain" description="Cyclic nucleotide-binding" evidence="2">
    <location>
        <begin position="130"/>
        <end position="250"/>
    </location>
</feature>
<evidence type="ECO:0000259" key="2">
    <source>
        <dbReference type="PROSITE" id="PS50042"/>
    </source>
</evidence>
<evidence type="ECO:0000313" key="3">
    <source>
        <dbReference type="EMBL" id="KAA5547083.1"/>
    </source>
</evidence>
<dbReference type="InterPro" id="IPR018490">
    <property type="entry name" value="cNMP-bd_dom_sf"/>
</dbReference>
<comment type="caution">
    <text evidence="3">The sequence shown here is derived from an EMBL/GenBank/DDBJ whole genome shotgun (WGS) entry which is preliminary data.</text>
</comment>
<feature type="region of interest" description="Disordered" evidence="1">
    <location>
        <begin position="88"/>
        <end position="117"/>
    </location>
</feature>
<accession>A0A5M6DI00</accession>
<dbReference type="SUPFAM" id="SSF51206">
    <property type="entry name" value="cAMP-binding domain-like"/>
    <property type="match status" value="1"/>
</dbReference>
<dbReference type="Proteomes" id="UP000324479">
    <property type="component" value="Unassembled WGS sequence"/>
</dbReference>
<dbReference type="Gene3D" id="2.60.120.10">
    <property type="entry name" value="Jelly Rolls"/>
    <property type="match status" value="1"/>
</dbReference>
<dbReference type="CDD" id="cd00038">
    <property type="entry name" value="CAP_ED"/>
    <property type="match status" value="1"/>
</dbReference>
<dbReference type="Pfam" id="PF00027">
    <property type="entry name" value="cNMP_binding"/>
    <property type="match status" value="1"/>
</dbReference>
<dbReference type="EMBL" id="VWOX01000001">
    <property type="protein sequence ID" value="KAA5547083.1"/>
    <property type="molecule type" value="Genomic_DNA"/>
</dbReference>